<dbReference type="EnsemblMetazoa" id="XM_020007968.1">
    <property type="protein sequence ID" value="XP_019863527.1"/>
    <property type="gene ID" value="LOC109592542"/>
</dbReference>
<evidence type="ECO:0000313" key="8">
    <source>
        <dbReference type="Proteomes" id="UP000007879"/>
    </source>
</evidence>
<evidence type="ECO:0000256" key="2">
    <source>
        <dbReference type="ARBA" id="ARBA00022737"/>
    </source>
</evidence>
<evidence type="ECO:0000256" key="5">
    <source>
        <dbReference type="PROSITE-ProRule" id="PRU00196"/>
    </source>
</evidence>
<evidence type="ECO:0000256" key="3">
    <source>
        <dbReference type="ARBA" id="ARBA00023157"/>
    </source>
</evidence>
<evidence type="ECO:0000313" key="7">
    <source>
        <dbReference type="EnsemblMetazoa" id="XP_019863527.1"/>
    </source>
</evidence>
<dbReference type="Pfam" id="PF00530">
    <property type="entry name" value="SRCR"/>
    <property type="match status" value="2"/>
</dbReference>
<sequence>MLTVFNFLLDGAPHAVNGAIVLSRKNISSASYYYGTVRVYDNGWGNVCNDYYYNYAEANVICHQLGYTGASSYSWAGSVSYGTDYLSMKWDDVNCASSSYLSIAQCSYSTIIDSGCVNSNSYDATVYCYTTRIWNSNPYAGMVRLQDGVYSNEGHVEVYCNGQWGTICSDGFDSNNANTICKQLGYDASFGFNNFSLHDNSSNLTVWSRSIPNLPND</sequence>
<dbReference type="AlphaFoldDB" id="A0AAN0K2N0"/>
<dbReference type="PANTHER" id="PTHR19331">
    <property type="entry name" value="SCAVENGER RECEPTOR DOMAIN-CONTAINING"/>
    <property type="match status" value="1"/>
</dbReference>
<organism evidence="7 8">
    <name type="scientific">Amphimedon queenslandica</name>
    <name type="common">Sponge</name>
    <dbReference type="NCBI Taxonomy" id="400682"/>
    <lineage>
        <taxon>Eukaryota</taxon>
        <taxon>Metazoa</taxon>
        <taxon>Porifera</taxon>
        <taxon>Demospongiae</taxon>
        <taxon>Heteroscleromorpha</taxon>
        <taxon>Haplosclerida</taxon>
        <taxon>Niphatidae</taxon>
        <taxon>Amphimedon</taxon>
    </lineage>
</organism>
<dbReference type="GO" id="GO:0016020">
    <property type="term" value="C:membrane"/>
    <property type="evidence" value="ECO:0007669"/>
    <property type="project" value="InterPro"/>
</dbReference>
<feature type="domain" description="SRCR" evidence="6">
    <location>
        <begin position="143"/>
        <end position="185"/>
    </location>
</feature>
<proteinExistence type="predicted"/>
<keyword evidence="2" id="KW-0677">Repeat</keyword>
<reference evidence="7" key="2">
    <citation type="submission" date="2024-06" db="UniProtKB">
        <authorList>
            <consortium name="EnsemblMetazoa"/>
        </authorList>
    </citation>
    <scope>IDENTIFICATION</scope>
</reference>
<dbReference type="KEGG" id="aqu:109592542"/>
<keyword evidence="8" id="KW-1185">Reference proteome</keyword>
<dbReference type="InterPro" id="IPR036772">
    <property type="entry name" value="SRCR-like_dom_sf"/>
</dbReference>
<name>A0AAN0K2N0_AMPQE</name>
<comment type="caution">
    <text evidence="5">Lacks conserved residue(s) required for the propagation of feature annotation.</text>
</comment>
<dbReference type="PANTHER" id="PTHR19331:SF465">
    <property type="entry name" value="EGG PEPTIDE SPERACT RECEPTOR"/>
    <property type="match status" value="1"/>
</dbReference>
<evidence type="ECO:0000259" key="6">
    <source>
        <dbReference type="PROSITE" id="PS50287"/>
    </source>
</evidence>
<dbReference type="Gene3D" id="3.10.250.10">
    <property type="entry name" value="SRCR-like domain"/>
    <property type="match status" value="2"/>
</dbReference>
<evidence type="ECO:0000256" key="1">
    <source>
        <dbReference type="ARBA" id="ARBA00022729"/>
    </source>
</evidence>
<keyword evidence="4" id="KW-0325">Glycoprotein</keyword>
<dbReference type="RefSeq" id="XP_019863527.1">
    <property type="nucleotide sequence ID" value="XM_020007968.1"/>
</dbReference>
<keyword evidence="3" id="KW-1015">Disulfide bond</keyword>
<dbReference type="GeneID" id="109592542"/>
<dbReference type="SMART" id="SM00202">
    <property type="entry name" value="SR"/>
    <property type="match status" value="2"/>
</dbReference>
<dbReference type="InterPro" id="IPR001190">
    <property type="entry name" value="SRCR"/>
</dbReference>
<dbReference type="PROSITE" id="PS00420">
    <property type="entry name" value="SRCR_1"/>
    <property type="match status" value="1"/>
</dbReference>
<feature type="domain" description="SRCR" evidence="6">
    <location>
        <begin position="20"/>
        <end position="129"/>
    </location>
</feature>
<dbReference type="PRINTS" id="PR00258">
    <property type="entry name" value="SPERACTRCPTR"/>
</dbReference>
<dbReference type="PROSITE" id="PS50287">
    <property type="entry name" value="SRCR_2"/>
    <property type="match status" value="2"/>
</dbReference>
<protein>
    <recommendedName>
        <fullName evidence="6">SRCR domain-containing protein</fullName>
    </recommendedName>
</protein>
<keyword evidence="1" id="KW-0732">Signal</keyword>
<dbReference type="SUPFAM" id="SSF56487">
    <property type="entry name" value="SRCR-like"/>
    <property type="match status" value="2"/>
</dbReference>
<reference evidence="8" key="1">
    <citation type="journal article" date="2010" name="Nature">
        <title>The Amphimedon queenslandica genome and the evolution of animal complexity.</title>
        <authorList>
            <person name="Srivastava M."/>
            <person name="Simakov O."/>
            <person name="Chapman J."/>
            <person name="Fahey B."/>
            <person name="Gauthier M.E."/>
            <person name="Mitros T."/>
            <person name="Richards G.S."/>
            <person name="Conaco C."/>
            <person name="Dacre M."/>
            <person name="Hellsten U."/>
            <person name="Larroux C."/>
            <person name="Putnam N.H."/>
            <person name="Stanke M."/>
            <person name="Adamska M."/>
            <person name="Darling A."/>
            <person name="Degnan S.M."/>
            <person name="Oakley T.H."/>
            <person name="Plachetzki D.C."/>
            <person name="Zhai Y."/>
            <person name="Adamski M."/>
            <person name="Calcino A."/>
            <person name="Cummins S.F."/>
            <person name="Goodstein D.M."/>
            <person name="Harris C."/>
            <person name="Jackson D.J."/>
            <person name="Leys S.P."/>
            <person name="Shu S."/>
            <person name="Woodcroft B.J."/>
            <person name="Vervoort M."/>
            <person name="Kosik K.S."/>
            <person name="Manning G."/>
            <person name="Degnan B.M."/>
            <person name="Rokhsar D.S."/>
        </authorList>
    </citation>
    <scope>NUCLEOTIDE SEQUENCE [LARGE SCALE GENOMIC DNA]</scope>
</reference>
<evidence type="ECO:0000256" key="4">
    <source>
        <dbReference type="ARBA" id="ARBA00023180"/>
    </source>
</evidence>
<dbReference type="Proteomes" id="UP000007879">
    <property type="component" value="Unassembled WGS sequence"/>
</dbReference>
<accession>A0AAN0K2N0</accession>